<gene>
    <name evidence="2" type="ORF">SAMN05421640_2425</name>
</gene>
<dbReference type="RefSeq" id="WP_089357138.1">
    <property type="nucleotide sequence ID" value="NZ_FZPD01000004.1"/>
</dbReference>
<keyword evidence="1" id="KW-0812">Transmembrane</keyword>
<keyword evidence="1" id="KW-0472">Membrane</keyword>
<sequence>MRDFSSTPKHYVNSDLEPIAKVMNIGFYLLLFFLSIVLIRQIYQVDYKIGSLAAIGIILSFVFRHQFLKGHLKRSVMLITVFFTILLTFICSLGHGIHDIGLIAFPVIIGFSSIILDQRQLIVASILSIASLIWLVIGDLYDSYSPVPVSDAGLGDFVIASSIILLGGFIAFNLTELMKRSLEKAKYEMDNSQKEAERLRQDSQQKMIIIKEIHQAVINSLNYVQRILDHKEKVSEELIPLYESIRRKIVVIEVAHEILHAGGAPIMLDVSLMTKELIRRVEKSFKSTVIHFEVDNSQCLITLDDAINYGICLVEILFDVDTKEYQSINLTLKVNGTEIKVTIKGLDPAIKEDSKVSLIIDLLTRQLKGSLNKAGDEITLKFDPGKLK</sequence>
<organism evidence="2 3">
    <name type="scientific">Ekhidna lutea</name>
    <dbReference type="NCBI Taxonomy" id="447679"/>
    <lineage>
        <taxon>Bacteria</taxon>
        <taxon>Pseudomonadati</taxon>
        <taxon>Bacteroidota</taxon>
        <taxon>Cytophagia</taxon>
        <taxon>Cytophagales</taxon>
        <taxon>Reichenbachiellaceae</taxon>
        <taxon>Ekhidna</taxon>
    </lineage>
</organism>
<feature type="transmembrane region" description="Helical" evidence="1">
    <location>
        <begin position="21"/>
        <end position="39"/>
    </location>
</feature>
<keyword evidence="2" id="KW-0418">Kinase</keyword>
<dbReference type="Proteomes" id="UP000198393">
    <property type="component" value="Unassembled WGS sequence"/>
</dbReference>
<evidence type="ECO:0000313" key="2">
    <source>
        <dbReference type="EMBL" id="SNT13187.1"/>
    </source>
</evidence>
<protein>
    <submittedName>
        <fullName evidence="2">Two-component sensor histidine kinase, contains HisKA and HATPase domains</fullName>
    </submittedName>
</protein>
<evidence type="ECO:0000313" key="3">
    <source>
        <dbReference type="Proteomes" id="UP000198393"/>
    </source>
</evidence>
<dbReference type="AlphaFoldDB" id="A0A239K4E0"/>
<feature type="transmembrane region" description="Helical" evidence="1">
    <location>
        <begin position="45"/>
        <end position="63"/>
    </location>
</feature>
<reference evidence="2 3" key="1">
    <citation type="submission" date="2017-06" db="EMBL/GenBank/DDBJ databases">
        <authorList>
            <person name="Kim H.J."/>
            <person name="Triplett B.A."/>
        </authorList>
    </citation>
    <scope>NUCLEOTIDE SEQUENCE [LARGE SCALE GENOMIC DNA]</scope>
    <source>
        <strain evidence="2 3">DSM 19307</strain>
    </source>
</reference>
<feature type="transmembrane region" description="Helical" evidence="1">
    <location>
        <begin position="157"/>
        <end position="174"/>
    </location>
</feature>
<keyword evidence="2" id="KW-0808">Transferase</keyword>
<feature type="transmembrane region" description="Helical" evidence="1">
    <location>
        <begin position="100"/>
        <end position="116"/>
    </location>
</feature>
<dbReference type="OrthoDB" id="9767435at2"/>
<name>A0A239K4E0_EKHLU</name>
<proteinExistence type="predicted"/>
<dbReference type="GO" id="GO:0016301">
    <property type="term" value="F:kinase activity"/>
    <property type="evidence" value="ECO:0007669"/>
    <property type="project" value="UniProtKB-KW"/>
</dbReference>
<accession>A0A239K4E0</accession>
<feature type="transmembrane region" description="Helical" evidence="1">
    <location>
        <begin position="121"/>
        <end position="137"/>
    </location>
</feature>
<evidence type="ECO:0000256" key="1">
    <source>
        <dbReference type="SAM" id="Phobius"/>
    </source>
</evidence>
<keyword evidence="1" id="KW-1133">Transmembrane helix</keyword>
<feature type="transmembrane region" description="Helical" evidence="1">
    <location>
        <begin position="75"/>
        <end position="94"/>
    </location>
</feature>
<keyword evidence="3" id="KW-1185">Reference proteome</keyword>
<dbReference type="EMBL" id="FZPD01000004">
    <property type="protein sequence ID" value="SNT13187.1"/>
    <property type="molecule type" value="Genomic_DNA"/>
</dbReference>